<dbReference type="Proteomes" id="UP000006701">
    <property type="component" value="Unassembled WGS sequence"/>
</dbReference>
<evidence type="ECO:0000256" key="2">
    <source>
        <dbReference type="ARBA" id="ARBA00022448"/>
    </source>
</evidence>
<keyword evidence="2" id="KW-0813">Transport</keyword>
<dbReference type="GO" id="GO:1990573">
    <property type="term" value="P:potassium ion import across plasma membrane"/>
    <property type="evidence" value="ECO:0007669"/>
    <property type="project" value="TreeGrafter"/>
</dbReference>
<dbReference type="PIRSF" id="PIRSF002450">
    <property type="entry name" value="K+_transpter_TRK"/>
    <property type="match status" value="1"/>
</dbReference>
<evidence type="ECO:0000256" key="5">
    <source>
        <dbReference type="ARBA" id="ARBA00023065"/>
    </source>
</evidence>
<feature type="transmembrane region" description="Helical" evidence="7">
    <location>
        <begin position="72"/>
        <end position="97"/>
    </location>
</feature>
<dbReference type="GeneID" id="4700182"/>
<evidence type="ECO:0000256" key="3">
    <source>
        <dbReference type="ARBA" id="ARBA00022692"/>
    </source>
</evidence>
<dbReference type="STRING" id="344612.A1CT00"/>
<organism evidence="8 9">
    <name type="scientific">Aspergillus clavatus (strain ATCC 1007 / CBS 513.65 / DSM 816 / NCTC 3887 / NRRL 1 / QM 1276 / 107)</name>
    <dbReference type="NCBI Taxonomy" id="344612"/>
    <lineage>
        <taxon>Eukaryota</taxon>
        <taxon>Fungi</taxon>
        <taxon>Dikarya</taxon>
        <taxon>Ascomycota</taxon>
        <taxon>Pezizomycotina</taxon>
        <taxon>Eurotiomycetes</taxon>
        <taxon>Eurotiomycetidae</taxon>
        <taxon>Eurotiales</taxon>
        <taxon>Aspergillaceae</taxon>
        <taxon>Aspergillus</taxon>
        <taxon>Aspergillus subgen. Fumigati</taxon>
    </lineage>
</organism>
<dbReference type="EMBL" id="DS027060">
    <property type="protein sequence ID" value="EAW06437.1"/>
    <property type="molecule type" value="Genomic_DNA"/>
</dbReference>
<accession>A1CT00</accession>
<dbReference type="AlphaFoldDB" id="A1CT00"/>
<dbReference type="OMA" id="WYVMLGF"/>
<reference evidence="8 9" key="1">
    <citation type="journal article" date="2008" name="PLoS Genet.">
        <title>Genomic islands in the pathogenic filamentous fungus Aspergillus fumigatus.</title>
        <authorList>
            <person name="Fedorova N.D."/>
            <person name="Khaldi N."/>
            <person name="Joardar V.S."/>
            <person name="Maiti R."/>
            <person name="Amedeo P."/>
            <person name="Anderson M.J."/>
            <person name="Crabtree J."/>
            <person name="Silva J.C."/>
            <person name="Badger J.H."/>
            <person name="Albarraq A."/>
            <person name="Angiuoli S."/>
            <person name="Bussey H."/>
            <person name="Bowyer P."/>
            <person name="Cotty P.J."/>
            <person name="Dyer P.S."/>
            <person name="Egan A."/>
            <person name="Galens K."/>
            <person name="Fraser-Liggett C.M."/>
            <person name="Haas B.J."/>
            <person name="Inman J.M."/>
            <person name="Kent R."/>
            <person name="Lemieux S."/>
            <person name="Malavazi I."/>
            <person name="Orvis J."/>
            <person name="Roemer T."/>
            <person name="Ronning C.M."/>
            <person name="Sundaram J.P."/>
            <person name="Sutton G."/>
            <person name="Turner G."/>
            <person name="Venter J.C."/>
            <person name="White O.R."/>
            <person name="Whitty B.R."/>
            <person name="Youngman P."/>
            <person name="Wolfe K.H."/>
            <person name="Goldman G.H."/>
            <person name="Wortman J.R."/>
            <person name="Jiang B."/>
            <person name="Denning D.W."/>
            <person name="Nierman W.C."/>
        </authorList>
    </citation>
    <scope>NUCLEOTIDE SEQUENCE [LARGE SCALE GENOMIC DNA]</scope>
    <source>
        <strain evidence="9">ATCC 1007 / CBS 513.65 / DSM 816 / NCTC 3887 / NRRL 1</strain>
    </source>
</reference>
<evidence type="ECO:0000256" key="1">
    <source>
        <dbReference type="ARBA" id="ARBA00004141"/>
    </source>
</evidence>
<sequence length="641" mass="71998">MPTTLDEAKDLSPIRLHHHYFYLAFWIVLASAITYGIGDIDFIDALAFASGAATQSGLNPIDLNRLHVLQQLVLWIVAMVTNVIFVNSLLVCIRLYWFRKRLRGVVREAQTISLVHRRKGQEGLESSASHISIESNNRNNDLAYTSADDDGSKQPLLRGYHGELRRLSSTNYEVVKQIAGLTELHVTFDETERQPRHHRTYSSSESYRCPSEGRASLHRSSYDMDSSLSALPALMWQSSIASYSDWNERQKDQLGGIEYRALKRLLVILLYYFLAFHIVGILLLISWAWLNPQYGQYLSENGINSSWWAIFTAASAFNDLGFTLTPDSMESLNGAPFPLLIMSFLIVIGNTAFPCMLRLIIWLLSKFTSHDTYLREELQFLLDHPRRCFTLLFPSAESWRLLGVLIMLNGFDLIVFCTLSNVASTRTAGFSITPLADIHPAIQVSFLVMMYISAFPTAITIRKTNVYSEKSLGVYDDDSDSESDHGPHTRSGLAVHIQRQLGFDLWYVMLGFFLIAVAEGHRLQTGAGDSSFSLFAVLFEIVSAYGTVGLSLGYPLTGTSFCAQFNWVSKLVIVAMQVRGRHRGLPNALDHAILLPYELHREGEGGSGWLGGWLKKRASNLSTLLSQARGPDDDEESVLHY</sequence>
<dbReference type="GO" id="GO:0005886">
    <property type="term" value="C:plasma membrane"/>
    <property type="evidence" value="ECO:0007669"/>
    <property type="project" value="InterPro"/>
</dbReference>
<dbReference type="PANTHER" id="PTHR31064:SF30">
    <property type="entry name" value="HIGH-AFFINITY POTASSIUM TRANSPORT PROTEIN-RELATED"/>
    <property type="match status" value="1"/>
</dbReference>
<evidence type="ECO:0000256" key="4">
    <source>
        <dbReference type="ARBA" id="ARBA00022989"/>
    </source>
</evidence>
<dbReference type="InterPro" id="IPR015958">
    <property type="entry name" value="Trk1_fungi"/>
</dbReference>
<dbReference type="InterPro" id="IPR051143">
    <property type="entry name" value="TrkH_K-transport"/>
</dbReference>
<proteinExistence type="predicted"/>
<name>A1CT00_ASPCL</name>
<evidence type="ECO:0000256" key="7">
    <source>
        <dbReference type="SAM" id="Phobius"/>
    </source>
</evidence>
<feature type="transmembrane region" description="Helical" evidence="7">
    <location>
        <begin position="501"/>
        <end position="520"/>
    </location>
</feature>
<evidence type="ECO:0000313" key="9">
    <source>
        <dbReference type="Proteomes" id="UP000006701"/>
    </source>
</evidence>
<dbReference type="GO" id="GO:0140107">
    <property type="term" value="F:high-affinity potassium ion transmembrane transporter activity"/>
    <property type="evidence" value="ECO:0007669"/>
    <property type="project" value="TreeGrafter"/>
</dbReference>
<feature type="transmembrane region" description="Helical" evidence="7">
    <location>
        <begin position="532"/>
        <end position="554"/>
    </location>
</feature>
<keyword evidence="4 7" id="KW-1133">Transmembrane helix</keyword>
<dbReference type="PANTHER" id="PTHR31064">
    <property type="entry name" value="POTASSIUM TRANSPORT PROTEIN DDB_G0292412-RELATED"/>
    <property type="match status" value="1"/>
</dbReference>
<dbReference type="InterPro" id="IPR003445">
    <property type="entry name" value="Cat_transpt"/>
</dbReference>
<dbReference type="GO" id="GO:0030007">
    <property type="term" value="P:intracellular potassium ion homeostasis"/>
    <property type="evidence" value="ECO:0007669"/>
    <property type="project" value="InterPro"/>
</dbReference>
<keyword evidence="6 7" id="KW-0472">Membrane</keyword>
<dbReference type="VEuPathDB" id="FungiDB:ACLA_081250"/>
<dbReference type="RefSeq" id="XP_001267863.1">
    <property type="nucleotide sequence ID" value="XM_001267862.1"/>
</dbReference>
<evidence type="ECO:0000313" key="8">
    <source>
        <dbReference type="EMBL" id="EAW06437.1"/>
    </source>
</evidence>
<feature type="transmembrane region" description="Helical" evidence="7">
    <location>
        <begin position="444"/>
        <end position="461"/>
    </location>
</feature>
<comment type="subcellular location">
    <subcellularLocation>
        <location evidence="1">Membrane</location>
        <topology evidence="1">Multi-pass membrane protein</topology>
    </subcellularLocation>
</comment>
<keyword evidence="3 7" id="KW-0812">Transmembrane</keyword>
<dbReference type="HOGENOM" id="CLU_005947_5_0_1"/>
<feature type="transmembrane region" description="Helical" evidence="7">
    <location>
        <begin position="401"/>
        <end position="423"/>
    </location>
</feature>
<protein>
    <submittedName>
        <fullName evidence="8">Cation transporter, putative</fullName>
    </submittedName>
</protein>
<feature type="transmembrane region" description="Helical" evidence="7">
    <location>
        <begin position="265"/>
        <end position="287"/>
    </location>
</feature>
<dbReference type="OrthoDB" id="9999863at2759"/>
<dbReference type="Pfam" id="PF02386">
    <property type="entry name" value="TrkH"/>
    <property type="match status" value="2"/>
</dbReference>
<evidence type="ECO:0000256" key="6">
    <source>
        <dbReference type="ARBA" id="ARBA00023136"/>
    </source>
</evidence>
<dbReference type="KEGG" id="act:ACLA_081250"/>
<keyword evidence="9" id="KW-1185">Reference proteome</keyword>
<dbReference type="eggNOG" id="KOG1341">
    <property type="taxonomic scope" value="Eukaryota"/>
</dbReference>
<keyword evidence="5" id="KW-0406">Ion transport</keyword>
<gene>
    <name evidence="8" type="ORF">ACLA_081250</name>
</gene>
<feature type="transmembrane region" description="Helical" evidence="7">
    <location>
        <begin position="20"/>
        <end position="38"/>
    </location>
</feature>
<feature type="transmembrane region" description="Helical" evidence="7">
    <location>
        <begin position="337"/>
        <end position="364"/>
    </location>
</feature>